<protein>
    <recommendedName>
        <fullName evidence="4">CHASE2 domain-containing protein</fullName>
    </recommendedName>
</protein>
<name>A0A1S1YX20_FLAPC</name>
<evidence type="ECO:0000256" key="1">
    <source>
        <dbReference type="SAM" id="Phobius"/>
    </source>
</evidence>
<reference evidence="2 3" key="1">
    <citation type="journal article" date="2012" name="Int. J. Syst. Evol. Microbiol.">
        <title>Flammeovirga pacifica sp. nov., isolated from deep-sea sediment.</title>
        <authorList>
            <person name="Xu H."/>
            <person name="Fu Y."/>
            <person name="Yang N."/>
            <person name="Ding Z."/>
            <person name="Lai Q."/>
            <person name="Zeng R."/>
        </authorList>
    </citation>
    <scope>NUCLEOTIDE SEQUENCE [LARGE SCALE GENOMIC DNA]</scope>
    <source>
        <strain evidence="3">DSM 24597 / LMG 26175 / WPAGA1</strain>
    </source>
</reference>
<dbReference type="EMBL" id="JRYR02000001">
    <property type="protein sequence ID" value="OHX65571.1"/>
    <property type="molecule type" value="Genomic_DNA"/>
</dbReference>
<keyword evidence="1" id="KW-0472">Membrane</keyword>
<keyword evidence="3" id="KW-1185">Reference proteome</keyword>
<evidence type="ECO:0008006" key="4">
    <source>
        <dbReference type="Google" id="ProtNLM"/>
    </source>
</evidence>
<dbReference type="Proteomes" id="UP000179797">
    <property type="component" value="Unassembled WGS sequence"/>
</dbReference>
<comment type="caution">
    <text evidence="2">The sequence shown here is derived from an EMBL/GenBank/DDBJ whole genome shotgun (WGS) entry which is preliminary data.</text>
</comment>
<evidence type="ECO:0000313" key="3">
    <source>
        <dbReference type="Proteomes" id="UP000179797"/>
    </source>
</evidence>
<feature type="transmembrane region" description="Helical" evidence="1">
    <location>
        <begin position="337"/>
        <end position="368"/>
    </location>
</feature>
<accession>A0A1S1YX20</accession>
<sequence>MFHALLMMFGLMYYMSLVYVMPDEILLIETLSMVKNALLGVEDKPSKDRFLFVNCSWEKGLTAKRDTNDFVIGNVDITNRKSITKFVNQLNQNPDNHEYLLVDVRFYDKSEDDSLMQAAFAQSKNTIVSYHKGADGKPHYPVVDVPIGLSDLQVQELNHEETFVLKYHIIQSDSLKSTPLLMAENMYGEKIEKGFLFNKFRGNYMLDSYILDYLIRPYDIFVSNEYMYMQMHELINMPPFLIEDYTKDRIIVLGDFEDHDIHKTIYGFLPGPLILTNAFITLEKGYNKITLGFFIFIFICFTYISHKALTFQDLVTKFMQKFFNSDHFLMELLQDSLFYLVFFGIMSVISYFFFNIHLTVLILSFYMYGVEQGLLFYKGYIEEKSKGKSKITEKVTEEHPHD</sequence>
<feature type="transmembrane region" description="Helical" evidence="1">
    <location>
        <begin position="289"/>
        <end position="306"/>
    </location>
</feature>
<keyword evidence="1" id="KW-1133">Transmembrane helix</keyword>
<organism evidence="2 3">
    <name type="scientific">Flammeovirga pacifica</name>
    <dbReference type="NCBI Taxonomy" id="915059"/>
    <lineage>
        <taxon>Bacteria</taxon>
        <taxon>Pseudomonadati</taxon>
        <taxon>Bacteroidota</taxon>
        <taxon>Cytophagia</taxon>
        <taxon>Cytophagales</taxon>
        <taxon>Flammeovirgaceae</taxon>
        <taxon>Flammeovirga</taxon>
    </lineage>
</organism>
<keyword evidence="1" id="KW-0812">Transmembrane</keyword>
<proteinExistence type="predicted"/>
<dbReference type="AlphaFoldDB" id="A0A1S1YX20"/>
<evidence type="ECO:0000313" key="2">
    <source>
        <dbReference type="EMBL" id="OHX65571.1"/>
    </source>
</evidence>
<gene>
    <name evidence="2" type="ORF">NH26_04015</name>
</gene>